<dbReference type="PANTHER" id="PTHR24359:SF1">
    <property type="entry name" value="INHIBITOR OF NUCLEAR FACTOR KAPPA-B KINASE EPSILON SUBUNIT HOMOLOG 1-RELATED"/>
    <property type="match status" value="1"/>
</dbReference>
<evidence type="ECO:0000259" key="2">
    <source>
        <dbReference type="PROSITE" id="PS50011"/>
    </source>
</evidence>
<dbReference type="InterPro" id="IPR008271">
    <property type="entry name" value="Ser/Thr_kinase_AS"/>
</dbReference>
<organism evidence="4 5">
    <name type="scientific">Fusarium longipes</name>
    <dbReference type="NCBI Taxonomy" id="694270"/>
    <lineage>
        <taxon>Eukaryota</taxon>
        <taxon>Fungi</taxon>
        <taxon>Dikarya</taxon>
        <taxon>Ascomycota</taxon>
        <taxon>Pezizomycotina</taxon>
        <taxon>Sordariomycetes</taxon>
        <taxon>Hypocreomycetidae</taxon>
        <taxon>Hypocreales</taxon>
        <taxon>Nectriaceae</taxon>
        <taxon>Fusarium</taxon>
    </lineage>
</organism>
<reference evidence="4 5" key="1">
    <citation type="journal article" date="2018" name="PLoS Pathog.">
        <title>Evolution of structural diversity of trichothecenes, a family of toxins produced by plant pathogenic and entomopathogenic fungi.</title>
        <authorList>
            <person name="Proctor R.H."/>
            <person name="McCormick S.P."/>
            <person name="Kim H.S."/>
            <person name="Cardoza R.E."/>
            <person name="Stanley A.M."/>
            <person name="Lindo L."/>
            <person name="Kelly A."/>
            <person name="Brown D.W."/>
            <person name="Lee T."/>
            <person name="Vaughan M.M."/>
            <person name="Alexander N.J."/>
            <person name="Busman M."/>
            <person name="Gutierrez S."/>
        </authorList>
    </citation>
    <scope>NUCLEOTIDE SEQUENCE [LARGE SCALE GENOMIC DNA]</scope>
    <source>
        <strain evidence="4 5">NRRL 20695</strain>
    </source>
</reference>
<feature type="compositionally biased region" description="Polar residues" evidence="1">
    <location>
        <begin position="543"/>
        <end position="553"/>
    </location>
</feature>
<comment type="caution">
    <text evidence="4">The sequence shown here is derived from an EMBL/GenBank/DDBJ whole genome shotgun (WGS) entry which is preliminary data.</text>
</comment>
<dbReference type="Proteomes" id="UP000266234">
    <property type="component" value="Unassembled WGS sequence"/>
</dbReference>
<dbReference type="GO" id="GO:0004674">
    <property type="term" value="F:protein serine/threonine kinase activity"/>
    <property type="evidence" value="ECO:0007669"/>
    <property type="project" value="TreeGrafter"/>
</dbReference>
<feature type="compositionally biased region" description="Polar residues" evidence="1">
    <location>
        <begin position="494"/>
        <end position="503"/>
    </location>
</feature>
<dbReference type="InterPro" id="IPR011009">
    <property type="entry name" value="Kinase-like_dom_sf"/>
</dbReference>
<dbReference type="InterPro" id="IPR002035">
    <property type="entry name" value="VWF_A"/>
</dbReference>
<dbReference type="OrthoDB" id="9992527at2759"/>
<dbReference type="InterPro" id="IPR000719">
    <property type="entry name" value="Prot_kinase_dom"/>
</dbReference>
<feature type="domain" description="Protein kinase" evidence="2">
    <location>
        <begin position="155"/>
        <end position="486"/>
    </location>
</feature>
<dbReference type="SUPFAM" id="SSF56112">
    <property type="entry name" value="Protein kinase-like (PK-like)"/>
    <property type="match status" value="1"/>
</dbReference>
<evidence type="ECO:0000313" key="5">
    <source>
        <dbReference type="Proteomes" id="UP000266234"/>
    </source>
</evidence>
<feature type="compositionally biased region" description="Polar residues" evidence="1">
    <location>
        <begin position="522"/>
        <end position="536"/>
    </location>
</feature>
<feature type="region of interest" description="Disordered" evidence="1">
    <location>
        <begin position="494"/>
        <end position="561"/>
    </location>
</feature>
<dbReference type="GO" id="GO:0005524">
    <property type="term" value="F:ATP binding"/>
    <property type="evidence" value="ECO:0007669"/>
    <property type="project" value="InterPro"/>
</dbReference>
<dbReference type="Pfam" id="PF00069">
    <property type="entry name" value="Pkinase"/>
    <property type="match status" value="1"/>
</dbReference>
<dbReference type="PROSITE" id="PS00108">
    <property type="entry name" value="PROTEIN_KINASE_ST"/>
    <property type="match status" value="1"/>
</dbReference>
<dbReference type="SUPFAM" id="SSF53300">
    <property type="entry name" value="vWA-like"/>
    <property type="match status" value="1"/>
</dbReference>
<proteinExistence type="predicted"/>
<dbReference type="PROSITE" id="PS50234">
    <property type="entry name" value="VWFA"/>
    <property type="match status" value="1"/>
</dbReference>
<dbReference type="PROSITE" id="PS50011">
    <property type="entry name" value="PROTEIN_KINASE_DOM"/>
    <property type="match status" value="1"/>
</dbReference>
<dbReference type="STRING" id="694270.A0A395SVA6"/>
<accession>A0A395SVA6</accession>
<dbReference type="PANTHER" id="PTHR24359">
    <property type="entry name" value="SERINE/THREONINE-PROTEIN KINASE SBK1"/>
    <property type="match status" value="1"/>
</dbReference>
<dbReference type="AlphaFoldDB" id="A0A395SVA6"/>
<gene>
    <name evidence="4" type="ORF">FLONG3_5305</name>
</gene>
<evidence type="ECO:0000313" key="4">
    <source>
        <dbReference type="EMBL" id="RGP76420.1"/>
    </source>
</evidence>
<evidence type="ECO:0000256" key="1">
    <source>
        <dbReference type="SAM" id="MobiDB-lite"/>
    </source>
</evidence>
<evidence type="ECO:0000259" key="3">
    <source>
        <dbReference type="PROSITE" id="PS50234"/>
    </source>
</evidence>
<dbReference type="EMBL" id="PXOG01000114">
    <property type="protein sequence ID" value="RGP76420.1"/>
    <property type="molecule type" value="Genomic_DNA"/>
</dbReference>
<dbReference type="SMART" id="SM00220">
    <property type="entry name" value="S_TKc"/>
    <property type="match status" value="1"/>
</dbReference>
<feature type="domain" description="VWFA" evidence="3">
    <location>
        <begin position="685"/>
        <end position="847"/>
    </location>
</feature>
<protein>
    <submittedName>
        <fullName evidence="4">Serine threonine kinase</fullName>
    </submittedName>
</protein>
<keyword evidence="4" id="KW-0808">Transferase</keyword>
<keyword evidence="5" id="KW-1185">Reference proteome</keyword>
<sequence length="861" mass="97217">MASHRLQDERHEEFFQFISRERLTGIDGNNEKSDFVSPRKVAKWWKEGGGNRIARAISHINVRAATIEKAYLNIFSILVYSSKTYLIKDFISHGFQDQHLPLLDPKRFGEDHVMVSDMEEFCENQWMFCPVVFSNTMPMDKRAIPSRQILPIKDEKRTMSKANHSKSDIRVVTLYPDCYDEDWSSSPTVVFKEYRTLERSILRDSWVREHDAFVKIDSCEHIVQYLGSFEQSGRCIMILEYAPGGSLLELFRRDQPPETPEQRRYFLYGMMGLVKAVDKIQNLGGGLRSQRTGFAHRDIKPANILVYPGMHDFYSAGFTMKLADFDTATPGLPIDEAPVGPQDNDGDKTYCAPEASRVYTYEDKTIRQLSLSSDIWSLGCVFSESLVWVAGGMAAVNKAANDRRIEIQTHHSLQIPAGLGDCFHNTQTALHCVLGSQQAAIEKLSIFTNLSGTVCTLVRQKMLVPVKERASPKDLWYEFNIKYEYLFSLGRTKSAPTRPQSQKLDTELSSPVSVDRSSRRSTQINQPLHQRTTSNPAAERPMITNSDHAQTDPSPLGLHTRVPLDSGVSIQQNSPVTRIPGEMEQISGFDRVLEPSTGGLGASQTITNNSPQAASPIYRHSIYTSPIDSPWDPNRLHPKNDQQGPSSLYGAAITVEDVIRHRAIKANKRLLPGYDQFRGEIGKRHFIFIIDDSDSMRALKDDVLKVVEVLIRLVKDIDLACPEIRFTSKPNKRYPSAIKSHFYTTDRLISSLRHWEHAGEVGKQCNMRHALNQIFSDANIVDPEKPTSVLIFTNGIWEGGDVKDGVEKCIENVIGKMRSKGVSDTGFTFQFVSFGDDQDGLNRMTYLDDRALFGGTTENRV</sequence>
<dbReference type="CDD" id="cd00180">
    <property type="entry name" value="PKc"/>
    <property type="match status" value="1"/>
</dbReference>
<name>A0A395SVA6_9HYPO</name>
<dbReference type="InterPro" id="IPR036465">
    <property type="entry name" value="vWFA_dom_sf"/>
</dbReference>
<dbReference type="Gene3D" id="1.10.510.10">
    <property type="entry name" value="Transferase(Phosphotransferase) domain 1"/>
    <property type="match status" value="1"/>
</dbReference>
<keyword evidence="4" id="KW-0418">Kinase</keyword>